<dbReference type="AlphaFoldDB" id="A0A5C7JB13"/>
<protein>
    <submittedName>
        <fullName evidence="1">Uncharacterized protein</fullName>
    </submittedName>
</protein>
<reference evidence="1 2" key="1">
    <citation type="submission" date="2018-09" db="EMBL/GenBank/DDBJ databases">
        <title>Metagenome Assembled Genomes from an Advanced Water Purification Facility.</title>
        <authorList>
            <person name="Stamps B.W."/>
            <person name="Spear J.R."/>
        </authorList>
    </citation>
    <scope>NUCLEOTIDE SEQUENCE [LARGE SCALE GENOMIC DNA]</scope>
    <source>
        <strain evidence="1">Bin_63_2</strain>
    </source>
</reference>
<comment type="caution">
    <text evidence="1">The sequence shown here is derived from an EMBL/GenBank/DDBJ whole genome shotgun (WGS) entry which is preliminary data.</text>
</comment>
<dbReference type="EMBL" id="SSDS01000009">
    <property type="protein sequence ID" value="TXG78639.1"/>
    <property type="molecule type" value="Genomic_DNA"/>
</dbReference>
<proteinExistence type="predicted"/>
<organism evidence="1 2">
    <name type="scientific">Candidatus Dojkabacteria bacterium</name>
    <dbReference type="NCBI Taxonomy" id="2099670"/>
    <lineage>
        <taxon>Bacteria</taxon>
        <taxon>Candidatus Dojkabacteria</taxon>
    </lineage>
</organism>
<sequence>MRETLRRISSIVTPRTASHQLAEARALGIQIKTPAEMAELFEERTIIDFGMTGAEFRAAHAAGTLPDHPYVRHDAMLGGIIPVEQGTEASAALER</sequence>
<name>A0A5C7JB13_9BACT</name>
<dbReference type="Proteomes" id="UP000321026">
    <property type="component" value="Unassembled WGS sequence"/>
</dbReference>
<accession>A0A5C7JB13</accession>
<gene>
    <name evidence="1" type="ORF">E6Q11_00550</name>
</gene>
<evidence type="ECO:0000313" key="2">
    <source>
        <dbReference type="Proteomes" id="UP000321026"/>
    </source>
</evidence>
<evidence type="ECO:0000313" key="1">
    <source>
        <dbReference type="EMBL" id="TXG78639.1"/>
    </source>
</evidence>